<proteinExistence type="predicted"/>
<sequence>MLRRTFRAFKDGAFNLFIEDLQYFLTLEKSLHPKERAVVPIISHGSGGRRAENTMKGLHFSQLRRRSFSPFQFINHLAQEGKILSETNPFPFVGRRIHDGDTWGLQALLSNQMPNLVKQLGLLTTRPRKHTTIHTPSTNKQTFQRQTLLFSRPSSTSLT</sequence>
<accession>A0A0K2V885</accession>
<name>A0A0K2V885_LEPSM</name>
<dbReference type="EMBL" id="HACA01029179">
    <property type="protein sequence ID" value="CDW46540.1"/>
    <property type="molecule type" value="Transcribed_RNA"/>
</dbReference>
<organism evidence="1">
    <name type="scientific">Lepeophtheirus salmonis</name>
    <name type="common">Salmon louse</name>
    <name type="synonym">Caligus salmonis</name>
    <dbReference type="NCBI Taxonomy" id="72036"/>
    <lineage>
        <taxon>Eukaryota</taxon>
        <taxon>Metazoa</taxon>
        <taxon>Ecdysozoa</taxon>
        <taxon>Arthropoda</taxon>
        <taxon>Crustacea</taxon>
        <taxon>Multicrustacea</taxon>
        <taxon>Hexanauplia</taxon>
        <taxon>Copepoda</taxon>
        <taxon>Siphonostomatoida</taxon>
        <taxon>Caligidae</taxon>
        <taxon>Lepeophtheirus</taxon>
    </lineage>
</organism>
<dbReference type="AlphaFoldDB" id="A0A0K2V885"/>
<evidence type="ECO:0000313" key="1">
    <source>
        <dbReference type="EMBL" id="CDW46540.1"/>
    </source>
</evidence>
<reference evidence="1" key="1">
    <citation type="submission" date="2014-05" db="EMBL/GenBank/DDBJ databases">
        <authorList>
            <person name="Chronopoulou M."/>
        </authorList>
    </citation>
    <scope>NUCLEOTIDE SEQUENCE</scope>
    <source>
        <tissue evidence="1">Whole organism</tissue>
    </source>
</reference>
<protein>
    <submittedName>
        <fullName evidence="1">Uncharacterized protein</fullName>
    </submittedName>
</protein>